<dbReference type="UniPathway" id="UPA01068">
    <property type="reaction ID" value="UER00298"/>
</dbReference>
<comment type="caution">
    <text evidence="6">Lacks conserved residue(s) required for the propagation of feature annotation.</text>
</comment>
<dbReference type="NCBIfam" id="TIGR00687">
    <property type="entry name" value="pyridox_kin"/>
    <property type="match status" value="1"/>
</dbReference>
<dbReference type="Pfam" id="PF08543">
    <property type="entry name" value="Phos_pyr_kin"/>
    <property type="match status" value="1"/>
</dbReference>
<dbReference type="AlphaFoldDB" id="A0A2W5KKZ9"/>
<protein>
    <recommendedName>
        <fullName evidence="6">Pyridoxal kinase PdxY</fullName>
        <shortName evidence="6">PL kinase</shortName>
        <ecNumber evidence="6">2.7.1.35</ecNumber>
    </recommendedName>
</protein>
<keyword evidence="3 6" id="KW-0418">Kinase</keyword>
<evidence type="ECO:0000256" key="2">
    <source>
        <dbReference type="ARBA" id="ARBA00022741"/>
    </source>
</evidence>
<organism evidence="8 9">
    <name type="scientific">Ancylobacter novellus</name>
    <name type="common">Thiobacillus novellus</name>
    <dbReference type="NCBI Taxonomy" id="921"/>
    <lineage>
        <taxon>Bacteria</taxon>
        <taxon>Pseudomonadati</taxon>
        <taxon>Pseudomonadota</taxon>
        <taxon>Alphaproteobacteria</taxon>
        <taxon>Hyphomicrobiales</taxon>
        <taxon>Xanthobacteraceae</taxon>
        <taxon>Ancylobacter</taxon>
    </lineage>
</organism>
<gene>
    <name evidence="6" type="primary">pdxY</name>
    <name evidence="8" type="ORF">DI565_03085</name>
</gene>
<feature type="binding site" evidence="6">
    <location>
        <position position="8"/>
    </location>
    <ligand>
        <name>substrate</name>
    </ligand>
</feature>
<feature type="domain" description="Pyridoxamine kinase/Phosphomethylpyrimidine kinase" evidence="7">
    <location>
        <begin position="77"/>
        <end position="258"/>
    </location>
</feature>
<evidence type="ECO:0000256" key="3">
    <source>
        <dbReference type="ARBA" id="ARBA00022777"/>
    </source>
</evidence>
<dbReference type="PANTHER" id="PTHR10534">
    <property type="entry name" value="PYRIDOXAL KINASE"/>
    <property type="match status" value="1"/>
</dbReference>
<evidence type="ECO:0000256" key="4">
    <source>
        <dbReference type="ARBA" id="ARBA00022840"/>
    </source>
</evidence>
<comment type="cofactor">
    <cofactor evidence="6">
        <name>Mg(2+)</name>
        <dbReference type="ChEBI" id="CHEBI:18420"/>
    </cofactor>
</comment>
<evidence type="ECO:0000256" key="6">
    <source>
        <dbReference type="HAMAP-Rule" id="MF_01639"/>
    </source>
</evidence>
<dbReference type="GO" id="GO:0008478">
    <property type="term" value="F:pyridoxal kinase activity"/>
    <property type="evidence" value="ECO:0007669"/>
    <property type="project" value="UniProtKB-UniRule"/>
</dbReference>
<dbReference type="EMBL" id="QFPN01000002">
    <property type="protein sequence ID" value="PZQ17741.1"/>
    <property type="molecule type" value="Genomic_DNA"/>
</dbReference>
<dbReference type="EC" id="2.7.1.35" evidence="6"/>
<accession>A0A2W5KKZ9</accession>
<dbReference type="Gene3D" id="3.40.1190.20">
    <property type="match status" value="1"/>
</dbReference>
<evidence type="ECO:0000313" key="9">
    <source>
        <dbReference type="Proteomes" id="UP000249577"/>
    </source>
</evidence>
<evidence type="ECO:0000313" key="8">
    <source>
        <dbReference type="EMBL" id="PZQ17741.1"/>
    </source>
</evidence>
<comment type="catalytic activity">
    <reaction evidence="6">
        <text>pyridoxal + ATP = pyridoxal 5'-phosphate + ADP + H(+)</text>
        <dbReference type="Rhea" id="RHEA:10224"/>
        <dbReference type="ChEBI" id="CHEBI:15378"/>
        <dbReference type="ChEBI" id="CHEBI:17310"/>
        <dbReference type="ChEBI" id="CHEBI:30616"/>
        <dbReference type="ChEBI" id="CHEBI:456216"/>
        <dbReference type="ChEBI" id="CHEBI:597326"/>
        <dbReference type="EC" id="2.7.1.35"/>
    </reaction>
</comment>
<dbReference type="GO" id="GO:0000287">
    <property type="term" value="F:magnesium ion binding"/>
    <property type="evidence" value="ECO:0007669"/>
    <property type="project" value="UniProtKB-UniRule"/>
</dbReference>
<comment type="pathway">
    <text evidence="6">Cofactor metabolism; pyridoxal 5'-phosphate salvage; pyridoxal 5'-phosphate from pyridoxal: step 1/1.</text>
</comment>
<name>A0A2W5KKZ9_ANCNO</name>
<comment type="subunit">
    <text evidence="6">Homodimer.</text>
</comment>
<feature type="binding site" evidence="6">
    <location>
        <position position="147"/>
    </location>
    <ligand>
        <name>ATP</name>
        <dbReference type="ChEBI" id="CHEBI:30616"/>
    </ligand>
</feature>
<dbReference type="InterPro" id="IPR013749">
    <property type="entry name" value="PM/HMP-P_kinase-1"/>
</dbReference>
<sequence>MNILSIQSHVAYGHVGNASAAFPLQRLGHEVWAVNTVQFSNHTGYGAWRGPVFPAETIREVVQGVEERGVLGTCDGVLSGYMGEAAIGEAILDAARRVKAANPKALYCCDPVIGDVGRGVFVRPGVPEFMRDRAILEADVATPNQFELGFLTGREIATLGQAKAAVAALRAAGPDVVLLTSLQIDETPGDAIEMLAVDGERAWRVRTPLLPVSVNGAGDATAALFFAHLLETGSAAEALKKAASSVYGVLKATAEAGSREILTVAAQDEFVAPSRVFEPEPA</sequence>
<evidence type="ECO:0000256" key="5">
    <source>
        <dbReference type="ARBA" id="ARBA00022842"/>
    </source>
</evidence>
<keyword evidence="4 6" id="KW-0067">ATP-binding</keyword>
<dbReference type="GO" id="GO:0005829">
    <property type="term" value="C:cytosol"/>
    <property type="evidence" value="ECO:0007669"/>
    <property type="project" value="TreeGrafter"/>
</dbReference>
<dbReference type="InterPro" id="IPR023685">
    <property type="entry name" value="Pyridoxal_kinase_PdxY"/>
</dbReference>
<keyword evidence="2 6" id="KW-0547">Nucleotide-binding</keyword>
<dbReference type="InterPro" id="IPR004625">
    <property type="entry name" value="PyrdxlKinase"/>
</dbReference>
<evidence type="ECO:0000259" key="7">
    <source>
        <dbReference type="Pfam" id="PF08543"/>
    </source>
</evidence>
<feature type="binding site" evidence="6">
    <location>
        <position position="110"/>
    </location>
    <ligand>
        <name>ATP</name>
        <dbReference type="ChEBI" id="CHEBI:30616"/>
    </ligand>
</feature>
<reference evidence="8 9" key="1">
    <citation type="submission" date="2017-08" db="EMBL/GenBank/DDBJ databases">
        <title>Infants hospitalized years apart are colonized by the same room-sourced microbial strains.</title>
        <authorList>
            <person name="Brooks B."/>
            <person name="Olm M.R."/>
            <person name="Firek B.A."/>
            <person name="Baker R."/>
            <person name="Thomas B.C."/>
            <person name="Morowitz M.J."/>
            <person name="Banfield J.F."/>
        </authorList>
    </citation>
    <scope>NUCLEOTIDE SEQUENCE [LARGE SCALE GENOMIC DNA]</scope>
    <source>
        <strain evidence="8">S2_005_003_R2_43</strain>
    </source>
</reference>
<feature type="binding site" evidence="6">
    <location>
        <position position="219"/>
    </location>
    <ligand>
        <name>substrate</name>
    </ligand>
</feature>
<dbReference type="SUPFAM" id="SSF53613">
    <property type="entry name" value="Ribokinase-like"/>
    <property type="match status" value="1"/>
</dbReference>
<dbReference type="PANTHER" id="PTHR10534:SF2">
    <property type="entry name" value="PYRIDOXAL KINASE"/>
    <property type="match status" value="1"/>
</dbReference>
<keyword evidence="5 6" id="KW-0460">Magnesium</keyword>
<dbReference type="NCBIfam" id="NF004398">
    <property type="entry name" value="PRK05756.1"/>
    <property type="match status" value="1"/>
</dbReference>
<dbReference type="CDD" id="cd01173">
    <property type="entry name" value="pyridoxal_pyridoxamine_kinase"/>
    <property type="match status" value="1"/>
</dbReference>
<proteinExistence type="inferred from homology"/>
<comment type="caution">
    <text evidence="8">The sequence shown here is derived from an EMBL/GenBank/DDBJ whole genome shotgun (WGS) entry which is preliminary data.</text>
</comment>
<dbReference type="HAMAP" id="MF_01639">
    <property type="entry name" value="PdxY"/>
    <property type="match status" value="1"/>
</dbReference>
<dbReference type="InterPro" id="IPR029056">
    <property type="entry name" value="Ribokinase-like"/>
</dbReference>
<evidence type="ECO:0000256" key="1">
    <source>
        <dbReference type="ARBA" id="ARBA00022679"/>
    </source>
</evidence>
<dbReference type="GO" id="GO:0009443">
    <property type="term" value="P:pyridoxal 5'-phosphate salvage"/>
    <property type="evidence" value="ECO:0007669"/>
    <property type="project" value="UniProtKB-UniRule"/>
</dbReference>
<dbReference type="GO" id="GO:0005524">
    <property type="term" value="F:ATP binding"/>
    <property type="evidence" value="ECO:0007669"/>
    <property type="project" value="UniProtKB-UniRule"/>
</dbReference>
<comment type="similarity">
    <text evidence="6">Belongs to the pyridoxine kinase family. PdxY subfamily.</text>
</comment>
<dbReference type="Proteomes" id="UP000249577">
    <property type="component" value="Unassembled WGS sequence"/>
</dbReference>
<comment type="function">
    <text evidence="6">Pyridoxal kinase involved in the salvage pathway of pyridoxal 5'-phosphate (PLP). Catalyzes the phosphorylation of pyridoxal to PLP.</text>
</comment>
<keyword evidence="1 6" id="KW-0808">Transferase</keyword>